<evidence type="ECO:0000256" key="1">
    <source>
        <dbReference type="ARBA" id="ARBA00004498"/>
    </source>
</evidence>
<dbReference type="Pfam" id="PF00110">
    <property type="entry name" value="wnt"/>
    <property type="match status" value="1"/>
</dbReference>
<dbReference type="PANTHER" id="PTHR12027:SF101">
    <property type="entry name" value="PROTEIN WNT-4"/>
    <property type="match status" value="1"/>
</dbReference>
<evidence type="ECO:0000313" key="13">
    <source>
        <dbReference type="Proteomes" id="UP000762676"/>
    </source>
</evidence>
<organism evidence="12 13">
    <name type="scientific">Elysia marginata</name>
    <dbReference type="NCBI Taxonomy" id="1093978"/>
    <lineage>
        <taxon>Eukaryota</taxon>
        <taxon>Metazoa</taxon>
        <taxon>Spiralia</taxon>
        <taxon>Lophotrochozoa</taxon>
        <taxon>Mollusca</taxon>
        <taxon>Gastropoda</taxon>
        <taxon>Heterobranchia</taxon>
        <taxon>Euthyneura</taxon>
        <taxon>Panpulmonata</taxon>
        <taxon>Sacoglossa</taxon>
        <taxon>Placobranchoidea</taxon>
        <taxon>Plakobranchidae</taxon>
        <taxon>Elysia</taxon>
    </lineage>
</organism>
<name>A0AAV4GDR7_9GAST</name>
<dbReference type="AlphaFoldDB" id="A0AAV4GDR7"/>
<protein>
    <recommendedName>
        <fullName evidence="11">Protein Wnt</fullName>
    </recommendedName>
</protein>
<evidence type="ECO:0000256" key="11">
    <source>
        <dbReference type="RuleBase" id="RU003500"/>
    </source>
</evidence>
<dbReference type="InterPro" id="IPR005817">
    <property type="entry name" value="Wnt"/>
</dbReference>
<keyword evidence="8" id="KW-1015">Disulfide bond</keyword>
<keyword evidence="4" id="KW-0964">Secreted</keyword>
<comment type="caution">
    <text evidence="12">The sequence shown here is derived from an EMBL/GenBank/DDBJ whole genome shotgun (WGS) entry which is preliminary data.</text>
</comment>
<keyword evidence="3 11" id="KW-0217">Developmental protein</keyword>
<keyword evidence="13" id="KW-1185">Reference proteome</keyword>
<dbReference type="InterPro" id="IPR009142">
    <property type="entry name" value="Wnt4"/>
</dbReference>
<keyword evidence="9" id="KW-0325">Glycoprotein</keyword>
<keyword evidence="5" id="KW-0272">Extracellular matrix</keyword>
<keyword evidence="6 11" id="KW-0879">Wnt signaling pathway</keyword>
<evidence type="ECO:0000313" key="12">
    <source>
        <dbReference type="EMBL" id="GFR83644.1"/>
    </source>
</evidence>
<evidence type="ECO:0000256" key="2">
    <source>
        <dbReference type="ARBA" id="ARBA00005683"/>
    </source>
</evidence>
<dbReference type="GO" id="GO:0005109">
    <property type="term" value="F:frizzled binding"/>
    <property type="evidence" value="ECO:0007669"/>
    <property type="project" value="TreeGrafter"/>
</dbReference>
<reference evidence="12 13" key="1">
    <citation type="journal article" date="2021" name="Elife">
        <title>Chloroplast acquisition without the gene transfer in kleptoplastic sea slugs, Plakobranchus ocellatus.</title>
        <authorList>
            <person name="Maeda T."/>
            <person name="Takahashi S."/>
            <person name="Yoshida T."/>
            <person name="Shimamura S."/>
            <person name="Takaki Y."/>
            <person name="Nagai Y."/>
            <person name="Toyoda A."/>
            <person name="Suzuki Y."/>
            <person name="Arimoto A."/>
            <person name="Ishii H."/>
            <person name="Satoh N."/>
            <person name="Nishiyama T."/>
            <person name="Hasebe M."/>
            <person name="Maruyama T."/>
            <person name="Minagawa J."/>
            <person name="Obokata J."/>
            <person name="Shigenobu S."/>
        </authorList>
    </citation>
    <scope>NUCLEOTIDE SEQUENCE [LARGE SCALE GENOMIC DNA]</scope>
</reference>
<evidence type="ECO:0000256" key="6">
    <source>
        <dbReference type="ARBA" id="ARBA00022687"/>
    </source>
</evidence>
<comment type="similarity">
    <text evidence="2 11">Belongs to the Wnt family.</text>
</comment>
<dbReference type="Proteomes" id="UP000762676">
    <property type="component" value="Unassembled WGS sequence"/>
</dbReference>
<dbReference type="PRINTS" id="PR01844">
    <property type="entry name" value="WNT4PROTEIN"/>
</dbReference>
<dbReference type="GO" id="GO:0005125">
    <property type="term" value="F:cytokine activity"/>
    <property type="evidence" value="ECO:0007669"/>
    <property type="project" value="TreeGrafter"/>
</dbReference>
<comment type="subcellular location">
    <subcellularLocation>
        <location evidence="1 11">Secreted</location>
        <location evidence="1 11">Extracellular space</location>
        <location evidence="1 11">Extracellular matrix</location>
    </subcellularLocation>
</comment>
<evidence type="ECO:0000256" key="10">
    <source>
        <dbReference type="ARBA" id="ARBA00023288"/>
    </source>
</evidence>
<evidence type="ECO:0000256" key="5">
    <source>
        <dbReference type="ARBA" id="ARBA00022530"/>
    </source>
</evidence>
<dbReference type="GO" id="GO:0005615">
    <property type="term" value="C:extracellular space"/>
    <property type="evidence" value="ECO:0007669"/>
    <property type="project" value="TreeGrafter"/>
</dbReference>
<dbReference type="EMBL" id="BMAT01008385">
    <property type="protein sequence ID" value="GFR83644.1"/>
    <property type="molecule type" value="Genomic_DNA"/>
</dbReference>
<comment type="function">
    <text evidence="11">Ligand for members of the frizzled family of seven transmembrane receptors.</text>
</comment>
<evidence type="ECO:0000256" key="3">
    <source>
        <dbReference type="ARBA" id="ARBA00022473"/>
    </source>
</evidence>
<dbReference type="GO" id="GO:0045165">
    <property type="term" value="P:cell fate commitment"/>
    <property type="evidence" value="ECO:0007669"/>
    <property type="project" value="TreeGrafter"/>
</dbReference>
<keyword evidence="10" id="KW-0449">Lipoprotein</keyword>
<evidence type="ECO:0000256" key="9">
    <source>
        <dbReference type="ARBA" id="ARBA00023180"/>
    </source>
</evidence>
<gene>
    <name evidence="12" type="ORF">ElyMa_004128900</name>
</gene>
<dbReference type="PANTHER" id="PTHR12027">
    <property type="entry name" value="WNT RELATED"/>
    <property type="match status" value="1"/>
</dbReference>
<dbReference type="GO" id="GO:0060070">
    <property type="term" value="P:canonical Wnt signaling pathway"/>
    <property type="evidence" value="ECO:0007669"/>
    <property type="project" value="TreeGrafter"/>
</dbReference>
<accession>A0AAV4GDR7</accession>
<evidence type="ECO:0000256" key="7">
    <source>
        <dbReference type="ARBA" id="ARBA00022729"/>
    </source>
</evidence>
<dbReference type="GO" id="GO:0030182">
    <property type="term" value="P:neuron differentiation"/>
    <property type="evidence" value="ECO:0007669"/>
    <property type="project" value="TreeGrafter"/>
</dbReference>
<evidence type="ECO:0000256" key="8">
    <source>
        <dbReference type="ARBA" id="ARBA00023157"/>
    </source>
</evidence>
<keyword evidence="7" id="KW-0732">Signal</keyword>
<evidence type="ECO:0000256" key="4">
    <source>
        <dbReference type="ARBA" id="ARBA00022525"/>
    </source>
</evidence>
<proteinExistence type="inferred from homology"/>
<sequence>MRMMTNFEVGQLMKQINNDTNKLLAATGKKVEHHNTAAQILTFYKLQALPLATYPSYRALAQMSSLAHINDKGNCEDLSGLVKRQRRICRRNIELMDSVRVGALMAIDECQAQFKYRRWNCSTENNLKLFGNVILKQGQ</sequence>